<dbReference type="SUPFAM" id="SSF46689">
    <property type="entry name" value="Homeodomain-like"/>
    <property type="match status" value="1"/>
</dbReference>
<comment type="caution">
    <text evidence="4">The sequence shown here is derived from an EMBL/GenBank/DDBJ whole genome shotgun (WGS) entry which is preliminary data.</text>
</comment>
<dbReference type="GO" id="GO:0003677">
    <property type="term" value="F:DNA binding"/>
    <property type="evidence" value="ECO:0007669"/>
    <property type="project" value="UniProtKB-UniRule"/>
</dbReference>
<dbReference type="PANTHER" id="PTHR43479:SF11">
    <property type="entry name" value="ACREF_ENVCD OPERON REPRESSOR-RELATED"/>
    <property type="match status" value="1"/>
</dbReference>
<evidence type="ECO:0000313" key="5">
    <source>
        <dbReference type="Proteomes" id="UP001139488"/>
    </source>
</evidence>
<gene>
    <name evidence="4" type="ORF">LNL84_05775</name>
</gene>
<name>A0A9X1WA75_9VIBR</name>
<dbReference type="InterPro" id="IPR050624">
    <property type="entry name" value="HTH-type_Tx_Regulator"/>
</dbReference>
<dbReference type="RefSeq" id="WP_244355779.1">
    <property type="nucleotide sequence ID" value="NZ_JAJNNZ010000003.1"/>
</dbReference>
<reference evidence="4" key="1">
    <citation type="submission" date="2021-11" db="EMBL/GenBank/DDBJ databases">
        <title>Vibrio ZSDE26 sp. nov. and Vibrio ZSDZ34 sp. nov., isolated from coastal seawater in Qingdao.</title>
        <authorList>
            <person name="Zhang P."/>
        </authorList>
    </citation>
    <scope>NUCLEOTIDE SEQUENCE</scope>
    <source>
        <strain evidence="4">ZSDZ34</strain>
    </source>
</reference>
<keyword evidence="5" id="KW-1185">Reference proteome</keyword>
<dbReference type="Pfam" id="PF00440">
    <property type="entry name" value="TetR_N"/>
    <property type="match status" value="1"/>
</dbReference>
<dbReference type="PANTHER" id="PTHR43479">
    <property type="entry name" value="ACREF/ENVCD OPERON REPRESSOR-RELATED"/>
    <property type="match status" value="1"/>
</dbReference>
<dbReference type="InterPro" id="IPR009057">
    <property type="entry name" value="Homeodomain-like_sf"/>
</dbReference>
<dbReference type="PROSITE" id="PS50977">
    <property type="entry name" value="HTH_TETR_2"/>
    <property type="match status" value="1"/>
</dbReference>
<feature type="domain" description="HTH tetR-type" evidence="3">
    <location>
        <begin position="8"/>
        <end position="68"/>
    </location>
</feature>
<evidence type="ECO:0000313" key="4">
    <source>
        <dbReference type="EMBL" id="MCJ2376341.1"/>
    </source>
</evidence>
<proteinExistence type="predicted"/>
<evidence type="ECO:0000259" key="3">
    <source>
        <dbReference type="PROSITE" id="PS50977"/>
    </source>
</evidence>
<evidence type="ECO:0000256" key="2">
    <source>
        <dbReference type="PROSITE-ProRule" id="PRU00335"/>
    </source>
</evidence>
<evidence type="ECO:0000256" key="1">
    <source>
        <dbReference type="ARBA" id="ARBA00023125"/>
    </source>
</evidence>
<dbReference type="Gene3D" id="1.10.357.10">
    <property type="entry name" value="Tetracycline Repressor, domain 2"/>
    <property type="match status" value="1"/>
</dbReference>
<dbReference type="Proteomes" id="UP001139488">
    <property type="component" value="Unassembled WGS sequence"/>
</dbReference>
<keyword evidence="1 2" id="KW-0238">DNA-binding</keyword>
<organism evidence="4 5">
    <name type="scientific">Vibrio gelatinilyticus</name>
    <dbReference type="NCBI Taxonomy" id="2893468"/>
    <lineage>
        <taxon>Bacteria</taxon>
        <taxon>Pseudomonadati</taxon>
        <taxon>Pseudomonadota</taxon>
        <taxon>Gammaproteobacteria</taxon>
        <taxon>Vibrionales</taxon>
        <taxon>Vibrionaceae</taxon>
        <taxon>Vibrio</taxon>
    </lineage>
</organism>
<dbReference type="InterPro" id="IPR001647">
    <property type="entry name" value="HTH_TetR"/>
</dbReference>
<sequence length="177" mass="21139">MKRAEQVEHSRRVLAEALFRLFKRYDYDKITISQIASEANVARNTFYRNFSSIEDILIYMFESSIEDALKTLSSPNKSNSRTMVEWRVQFARKHPYFAYIQNQPKLWLLVEKYCQENQYRIFELIEDLNSSTADPFDTIFEQAGMNAVLGHWVQSDFERDEKSVVDFIYSKLRQFEQ</sequence>
<accession>A0A9X1WA75</accession>
<dbReference type="EMBL" id="JAJNNZ010000003">
    <property type="protein sequence ID" value="MCJ2376341.1"/>
    <property type="molecule type" value="Genomic_DNA"/>
</dbReference>
<feature type="DNA-binding region" description="H-T-H motif" evidence="2">
    <location>
        <begin position="31"/>
        <end position="50"/>
    </location>
</feature>
<protein>
    <submittedName>
        <fullName evidence="4">TetR/AcrR family transcriptional regulator</fullName>
    </submittedName>
</protein>
<dbReference type="AlphaFoldDB" id="A0A9X1WA75"/>